<reference evidence="1 2" key="1">
    <citation type="journal article" date="2016" name="Sci. Rep.">
        <title>The Dendrobium catenatum Lindl. genome sequence provides insights into polysaccharide synthase, floral development and adaptive evolution.</title>
        <authorList>
            <person name="Zhang G.Q."/>
            <person name="Xu Q."/>
            <person name="Bian C."/>
            <person name="Tsai W.C."/>
            <person name="Yeh C.M."/>
            <person name="Liu K.W."/>
            <person name="Yoshida K."/>
            <person name="Zhang L.S."/>
            <person name="Chang S.B."/>
            <person name="Chen F."/>
            <person name="Shi Y."/>
            <person name="Su Y.Y."/>
            <person name="Zhang Y.Q."/>
            <person name="Chen L.J."/>
            <person name="Yin Y."/>
            <person name="Lin M."/>
            <person name="Huang H."/>
            <person name="Deng H."/>
            <person name="Wang Z.W."/>
            <person name="Zhu S.L."/>
            <person name="Zhao X."/>
            <person name="Deng C."/>
            <person name="Niu S.C."/>
            <person name="Huang J."/>
            <person name="Wang M."/>
            <person name="Liu G.H."/>
            <person name="Yang H.J."/>
            <person name="Xiao X.J."/>
            <person name="Hsiao Y.Y."/>
            <person name="Wu W.L."/>
            <person name="Chen Y.Y."/>
            <person name="Mitsuda N."/>
            <person name="Ohme-Takagi M."/>
            <person name="Luo Y.B."/>
            <person name="Van de Peer Y."/>
            <person name="Liu Z.J."/>
        </authorList>
    </citation>
    <scope>NUCLEOTIDE SEQUENCE [LARGE SCALE GENOMIC DNA]</scope>
    <source>
        <tissue evidence="1">The whole plant</tissue>
    </source>
</reference>
<protein>
    <submittedName>
        <fullName evidence="1">Uncharacterized protein</fullName>
    </submittedName>
</protein>
<evidence type="ECO:0000313" key="2">
    <source>
        <dbReference type="Proteomes" id="UP000233837"/>
    </source>
</evidence>
<name>A0A2I0VDZ5_9ASPA</name>
<proteinExistence type="predicted"/>
<gene>
    <name evidence="1" type="ORF">MA16_Dca028208</name>
</gene>
<dbReference type="Proteomes" id="UP000233837">
    <property type="component" value="Unassembled WGS sequence"/>
</dbReference>
<organism evidence="1 2">
    <name type="scientific">Dendrobium catenatum</name>
    <dbReference type="NCBI Taxonomy" id="906689"/>
    <lineage>
        <taxon>Eukaryota</taxon>
        <taxon>Viridiplantae</taxon>
        <taxon>Streptophyta</taxon>
        <taxon>Embryophyta</taxon>
        <taxon>Tracheophyta</taxon>
        <taxon>Spermatophyta</taxon>
        <taxon>Magnoliopsida</taxon>
        <taxon>Liliopsida</taxon>
        <taxon>Asparagales</taxon>
        <taxon>Orchidaceae</taxon>
        <taxon>Epidendroideae</taxon>
        <taxon>Malaxideae</taxon>
        <taxon>Dendrobiinae</taxon>
        <taxon>Dendrobium</taxon>
    </lineage>
</organism>
<sequence length="108" mass="12305">MDGKQPTRIKMGAYGTYHKGKMMYFSRSFNGGGPLTNFRLLVSSKASIFSCRRTIDGWKYMIEVIGPNAKRRKEVCRGFLVLLIHLRSLSKRKCQLLASIQLSQLTSE</sequence>
<accession>A0A2I0VDZ5</accession>
<keyword evidence="2" id="KW-1185">Reference proteome</keyword>
<evidence type="ECO:0000313" key="1">
    <source>
        <dbReference type="EMBL" id="PKU61625.1"/>
    </source>
</evidence>
<dbReference type="EMBL" id="KZ504649">
    <property type="protein sequence ID" value="PKU61625.1"/>
    <property type="molecule type" value="Genomic_DNA"/>
</dbReference>
<reference evidence="1 2" key="2">
    <citation type="journal article" date="2017" name="Nature">
        <title>The Apostasia genome and the evolution of orchids.</title>
        <authorList>
            <person name="Zhang G.Q."/>
            <person name="Liu K.W."/>
            <person name="Li Z."/>
            <person name="Lohaus R."/>
            <person name="Hsiao Y.Y."/>
            <person name="Niu S.C."/>
            <person name="Wang J.Y."/>
            <person name="Lin Y.C."/>
            <person name="Xu Q."/>
            <person name="Chen L.J."/>
            <person name="Yoshida K."/>
            <person name="Fujiwara S."/>
            <person name="Wang Z.W."/>
            <person name="Zhang Y.Q."/>
            <person name="Mitsuda N."/>
            <person name="Wang M."/>
            <person name="Liu G.H."/>
            <person name="Pecoraro L."/>
            <person name="Huang H.X."/>
            <person name="Xiao X.J."/>
            <person name="Lin M."/>
            <person name="Wu X.Y."/>
            <person name="Wu W.L."/>
            <person name="Chen Y.Y."/>
            <person name="Chang S.B."/>
            <person name="Sakamoto S."/>
            <person name="Ohme-Takagi M."/>
            <person name="Yagi M."/>
            <person name="Zeng S.J."/>
            <person name="Shen C.Y."/>
            <person name="Yeh C.M."/>
            <person name="Luo Y.B."/>
            <person name="Tsai W.C."/>
            <person name="Van de Peer Y."/>
            <person name="Liu Z.J."/>
        </authorList>
    </citation>
    <scope>NUCLEOTIDE SEQUENCE [LARGE SCALE GENOMIC DNA]</scope>
    <source>
        <tissue evidence="1">The whole plant</tissue>
    </source>
</reference>
<dbReference type="AlphaFoldDB" id="A0A2I0VDZ5"/>